<keyword evidence="5" id="KW-0238">DNA-binding</keyword>
<keyword evidence="2" id="KW-0677">Repeat</keyword>
<proteinExistence type="predicted"/>
<feature type="domain" description="C2H2-type" evidence="7">
    <location>
        <begin position="622"/>
        <end position="649"/>
    </location>
</feature>
<dbReference type="Proteomes" id="UP001176940">
    <property type="component" value="Unassembled WGS sequence"/>
</dbReference>
<evidence type="ECO:0000259" key="7">
    <source>
        <dbReference type="PROSITE" id="PS50157"/>
    </source>
</evidence>
<keyword evidence="3 6" id="KW-0863">Zinc-finger</keyword>
<feature type="domain" description="C2H2-type" evidence="7">
    <location>
        <begin position="790"/>
        <end position="817"/>
    </location>
</feature>
<evidence type="ECO:0000256" key="2">
    <source>
        <dbReference type="ARBA" id="ARBA00022737"/>
    </source>
</evidence>
<feature type="domain" description="C2H2-type" evidence="7">
    <location>
        <begin position="734"/>
        <end position="761"/>
    </location>
</feature>
<evidence type="ECO:0000313" key="10">
    <source>
        <dbReference type="Proteomes" id="UP001176940"/>
    </source>
</evidence>
<dbReference type="InterPro" id="IPR036236">
    <property type="entry name" value="Znf_C2H2_sf"/>
</dbReference>
<feature type="domain" description="C2H2-type" evidence="7">
    <location>
        <begin position="650"/>
        <end position="677"/>
    </location>
</feature>
<evidence type="ECO:0000256" key="5">
    <source>
        <dbReference type="ARBA" id="ARBA00023125"/>
    </source>
</evidence>
<keyword evidence="4" id="KW-0862">Zinc</keyword>
<keyword evidence="1" id="KW-0479">Metal-binding</keyword>
<feature type="domain" description="C2H2-type" evidence="7">
    <location>
        <begin position="566"/>
        <end position="593"/>
    </location>
</feature>
<dbReference type="PANTHER" id="PTHR23226:SF377">
    <property type="entry name" value="ZINC FINGER AND SCAN DOMAIN-CONTAINING PROTEIN 20"/>
    <property type="match status" value="1"/>
</dbReference>
<dbReference type="PROSITE" id="PS50157">
    <property type="entry name" value="ZINC_FINGER_C2H2_2"/>
    <property type="match status" value="9"/>
</dbReference>
<gene>
    <name evidence="9" type="ORF">RIMI_LOCUS518366</name>
</gene>
<evidence type="ECO:0000256" key="6">
    <source>
        <dbReference type="PROSITE-ProRule" id="PRU00042"/>
    </source>
</evidence>
<organism evidence="9 10">
    <name type="scientific">Ranitomeya imitator</name>
    <name type="common">mimic poison frog</name>
    <dbReference type="NCBI Taxonomy" id="111125"/>
    <lineage>
        <taxon>Eukaryota</taxon>
        <taxon>Metazoa</taxon>
        <taxon>Chordata</taxon>
        <taxon>Craniata</taxon>
        <taxon>Vertebrata</taxon>
        <taxon>Euteleostomi</taxon>
        <taxon>Amphibia</taxon>
        <taxon>Batrachia</taxon>
        <taxon>Anura</taxon>
        <taxon>Neobatrachia</taxon>
        <taxon>Hyloidea</taxon>
        <taxon>Dendrobatidae</taxon>
        <taxon>Dendrobatinae</taxon>
        <taxon>Ranitomeya</taxon>
    </lineage>
</organism>
<accession>A0ABN9KNN8</accession>
<dbReference type="PROSITE" id="PS00028">
    <property type="entry name" value="ZINC_FINGER_C2H2_1"/>
    <property type="match status" value="8"/>
</dbReference>
<feature type="domain" description="C2H2-type" evidence="7">
    <location>
        <begin position="762"/>
        <end position="789"/>
    </location>
</feature>
<feature type="domain" description="C2H2-type" evidence="7">
    <location>
        <begin position="706"/>
        <end position="733"/>
    </location>
</feature>
<evidence type="ECO:0000313" key="9">
    <source>
        <dbReference type="EMBL" id="CAJ0917452.1"/>
    </source>
</evidence>
<keyword evidence="10" id="KW-1185">Reference proteome</keyword>
<feature type="domain" description="KRAB" evidence="8">
    <location>
        <begin position="136"/>
        <end position="206"/>
    </location>
</feature>
<dbReference type="Gene3D" id="3.30.160.60">
    <property type="entry name" value="Classic Zinc Finger"/>
    <property type="match status" value="8"/>
</dbReference>
<dbReference type="SUPFAM" id="SSF57667">
    <property type="entry name" value="beta-beta-alpha zinc fingers"/>
    <property type="match status" value="5"/>
</dbReference>
<evidence type="ECO:0000259" key="8">
    <source>
        <dbReference type="PROSITE" id="PS50805"/>
    </source>
</evidence>
<evidence type="ECO:0000256" key="4">
    <source>
        <dbReference type="ARBA" id="ARBA00022833"/>
    </source>
</evidence>
<comment type="caution">
    <text evidence="9">The sequence shown here is derived from an EMBL/GenBank/DDBJ whole genome shotgun (WGS) entry which is preliminary data.</text>
</comment>
<dbReference type="InterPro" id="IPR001909">
    <property type="entry name" value="KRAB"/>
</dbReference>
<dbReference type="InterPro" id="IPR036051">
    <property type="entry name" value="KRAB_dom_sf"/>
</dbReference>
<name>A0ABN9KNN8_9NEOB</name>
<dbReference type="InterPro" id="IPR013087">
    <property type="entry name" value="Znf_C2H2_type"/>
</dbReference>
<sequence>MDTTGADAKQSTKSLHLPHFSGWFRQVCHTEMVQITKQILPVIQHTMEESLITEKILDLTLDIICILIGEDCTIVKTSGECVTPNNCPRVSRGWSRTKSPIMEPPPHFLIRKRKKEQKILDLTNKIIELLTGEVPIRCQDFAVYFSIEEWEYIEGHKDLHDGVILENSQSFTSKGLPKGSTNEYPPNQIKEEPFLCDGENLTGSDIYITTDTQNFPYSHIKEEKASSDNGNMEDLNSLTPISHKQLYSNNMKDKSNSQQEKGITDPIIYTHTNCTQQYLSVHIMEETTSCDQQNFTVNNVHRSSDHTQQYSSDNNEELASQKMQLTVPKMCMLTDDSPILIKDESFSCDSGNSTAIRNYTPSACTHQYPSAHSINEPFTCERRNLSATCHSGDLRDPAIYSSRNQLVSFSKENLYNKYGYICTEHTYTHLNRHELNLGAESFLEDFMDSLPNVVGSSASIDGLESGLSELQYVSNHITSPDWSPAKAKRHNVSKCVEHEKNVCKVSHARICGNHLTEWSFNCSECQNCLNTTLKLIRQNLKDQEVKNKSVKKVSSFAKRQTEKKEFACLDCGKHFPNKRYFLIHKRVHSEENPFHCPACDQSFENHERFVAHQKNPACERPFSCSECGKRFKSRYNSEYHKKIHTENKKYLCPVCGKSFRKQSCFMVHERTHTGEKPYACHECGRCFSQNASLISHQRLHTGEKPFTCLECGRNFTQRISLVVHQRVHSGDRPYKCQECGKGFTQRIGLVQHQRIHTGEKPFTCSECGKSFTLHDSLVKHLRTHTGEKPYICSECGKRFCQSSQLTAHKRFHHATQHSTEENV</sequence>
<feature type="domain" description="C2H2-type" evidence="7">
    <location>
        <begin position="678"/>
        <end position="705"/>
    </location>
</feature>
<feature type="domain" description="C2H2-type" evidence="7">
    <location>
        <begin position="594"/>
        <end position="621"/>
    </location>
</feature>
<dbReference type="PROSITE" id="PS50805">
    <property type="entry name" value="KRAB"/>
    <property type="match status" value="1"/>
</dbReference>
<evidence type="ECO:0000256" key="3">
    <source>
        <dbReference type="ARBA" id="ARBA00022771"/>
    </source>
</evidence>
<dbReference type="Pfam" id="PF00096">
    <property type="entry name" value="zf-C2H2"/>
    <property type="match status" value="7"/>
</dbReference>
<evidence type="ECO:0000256" key="1">
    <source>
        <dbReference type="ARBA" id="ARBA00022723"/>
    </source>
</evidence>
<protein>
    <submittedName>
        <fullName evidence="9">Uncharacterized protein</fullName>
    </submittedName>
</protein>
<dbReference type="EMBL" id="CAUEEQ010000625">
    <property type="protein sequence ID" value="CAJ0917452.1"/>
    <property type="molecule type" value="Genomic_DNA"/>
</dbReference>
<dbReference type="PANTHER" id="PTHR23226">
    <property type="entry name" value="ZINC FINGER AND SCAN DOMAIN-CONTAINING"/>
    <property type="match status" value="1"/>
</dbReference>
<dbReference type="Gene3D" id="6.10.140.140">
    <property type="match status" value="1"/>
</dbReference>
<reference evidence="9" key="1">
    <citation type="submission" date="2023-07" db="EMBL/GenBank/DDBJ databases">
        <authorList>
            <person name="Stuckert A."/>
        </authorList>
    </citation>
    <scope>NUCLEOTIDE SEQUENCE</scope>
</reference>
<dbReference type="SUPFAM" id="SSF109640">
    <property type="entry name" value="KRAB domain (Kruppel-associated box)"/>
    <property type="match status" value="1"/>
</dbReference>
<dbReference type="SMART" id="SM00355">
    <property type="entry name" value="ZnF_C2H2"/>
    <property type="match status" value="9"/>
</dbReference>